<dbReference type="InterPro" id="IPR035992">
    <property type="entry name" value="Ricin_B-like_lectins"/>
</dbReference>
<name>A0ABP9ZA32_9FUNG</name>
<evidence type="ECO:0000256" key="2">
    <source>
        <dbReference type="ARBA" id="ARBA00022980"/>
    </source>
</evidence>
<dbReference type="EMBL" id="BAABUK010000029">
    <property type="protein sequence ID" value="GAA5815989.1"/>
    <property type="molecule type" value="Genomic_DNA"/>
</dbReference>
<comment type="caution">
    <text evidence="5">The sequence shown here is derived from an EMBL/GenBank/DDBJ whole genome shotgun (WGS) entry which is preliminary data.</text>
</comment>
<evidence type="ECO:0000256" key="4">
    <source>
        <dbReference type="ARBA" id="ARBA00035234"/>
    </source>
</evidence>
<accession>A0ABP9ZA32</accession>
<dbReference type="SUPFAM" id="SSF50370">
    <property type="entry name" value="Ricin B-like lectins"/>
    <property type="match status" value="1"/>
</dbReference>
<reference evidence="5 6" key="1">
    <citation type="submission" date="2024-04" db="EMBL/GenBank/DDBJ databases">
        <title>genome sequences of Mucor flavus KT1a and Helicostylum pulchrum KT1b strains isolated from the surface of a dry-aged beef.</title>
        <authorList>
            <person name="Toyotome T."/>
            <person name="Hosono M."/>
            <person name="Torimaru M."/>
            <person name="Fukuda K."/>
            <person name="Mikami N."/>
        </authorList>
    </citation>
    <scope>NUCLEOTIDE SEQUENCE [LARGE SCALE GENOMIC DNA]</scope>
    <source>
        <strain evidence="5 6">KT1a</strain>
    </source>
</reference>
<evidence type="ECO:0000256" key="3">
    <source>
        <dbReference type="ARBA" id="ARBA00023274"/>
    </source>
</evidence>
<proteinExistence type="inferred from homology"/>
<protein>
    <recommendedName>
        <fullName evidence="4">Large ribosomal subunit protein eL39</fullName>
    </recommendedName>
</protein>
<dbReference type="Gene3D" id="2.80.10.50">
    <property type="match status" value="1"/>
</dbReference>
<evidence type="ECO:0000313" key="6">
    <source>
        <dbReference type="Proteomes" id="UP001473302"/>
    </source>
</evidence>
<evidence type="ECO:0000256" key="1">
    <source>
        <dbReference type="ARBA" id="ARBA00009339"/>
    </source>
</evidence>
<dbReference type="Proteomes" id="UP001473302">
    <property type="component" value="Unassembled WGS sequence"/>
</dbReference>
<gene>
    <name evidence="5" type="ORF">MFLAVUS_009508</name>
</gene>
<keyword evidence="2" id="KW-0689">Ribosomal protein</keyword>
<sequence length="172" mass="20028">MPSQKTFITKVKLGKAKKQNRPLPHWFRLKTDTKIRWNAKRRRFNAVETISLQCPSRQDHVLTVSSMSMKSSIRVELRPKKGETNNHQLWCYNQGYFVNKHSGCVLGVEKDKFKGQFIFQSKKGDAKKQVWKYDEEKRLMLTDDDTSYALNGLAVPKLDSLENGCSWVFCPQ</sequence>
<dbReference type="PANTHER" id="PTHR19970:SF0">
    <property type="entry name" value="LARGE RIBOSOMAL SUBUNIT PROTEIN EL39"/>
    <property type="match status" value="1"/>
</dbReference>
<dbReference type="InterPro" id="IPR023626">
    <property type="entry name" value="Ribosomal_eL39_dom_sf"/>
</dbReference>
<dbReference type="Pfam" id="PF00832">
    <property type="entry name" value="Ribosomal_L39"/>
    <property type="match status" value="1"/>
</dbReference>
<keyword evidence="3" id="KW-0687">Ribonucleoprotein</keyword>
<dbReference type="SUPFAM" id="SSF48662">
    <property type="entry name" value="Ribosomal protein L39e"/>
    <property type="match status" value="1"/>
</dbReference>
<organism evidence="5 6">
    <name type="scientific">Mucor flavus</name>
    <dbReference type="NCBI Taxonomy" id="439312"/>
    <lineage>
        <taxon>Eukaryota</taxon>
        <taxon>Fungi</taxon>
        <taxon>Fungi incertae sedis</taxon>
        <taxon>Mucoromycota</taxon>
        <taxon>Mucoromycotina</taxon>
        <taxon>Mucoromycetes</taxon>
        <taxon>Mucorales</taxon>
        <taxon>Mucorineae</taxon>
        <taxon>Mucoraceae</taxon>
        <taxon>Mucor</taxon>
    </lineage>
</organism>
<dbReference type="PANTHER" id="PTHR19970">
    <property type="entry name" value="RIBOSOMAL PROTEIN L39E"/>
    <property type="match status" value="1"/>
</dbReference>
<evidence type="ECO:0000313" key="5">
    <source>
        <dbReference type="EMBL" id="GAA5815989.1"/>
    </source>
</evidence>
<dbReference type="Gene3D" id="1.10.1620.10">
    <property type="entry name" value="Ribosomal protein L39e"/>
    <property type="match status" value="1"/>
</dbReference>
<keyword evidence="6" id="KW-1185">Reference proteome</keyword>
<comment type="similarity">
    <text evidence="1">Belongs to the eukaryotic ribosomal protein eL39 family.</text>
</comment>
<dbReference type="InterPro" id="IPR000077">
    <property type="entry name" value="Ribosomal_eL39"/>
</dbReference>